<dbReference type="Gene3D" id="2.60.40.1260">
    <property type="entry name" value="Lamin Tail domain"/>
    <property type="match status" value="1"/>
</dbReference>
<dbReference type="InterPro" id="IPR036415">
    <property type="entry name" value="Lamin_tail_dom_sf"/>
</dbReference>
<comment type="caution">
    <text evidence="5">The sequence shown here is derived from an EMBL/GenBank/DDBJ whole genome shotgun (WGS) entry which is preliminary data.</text>
</comment>
<dbReference type="GO" id="GO:0009166">
    <property type="term" value="P:nucleotide catabolic process"/>
    <property type="evidence" value="ECO:0007669"/>
    <property type="project" value="InterPro"/>
</dbReference>
<reference evidence="6" key="1">
    <citation type="journal article" date="2014" name="Genome Announc.">
        <title>Genome Sequence of Arthrobacter siccitolerans 4J27, a Xeroprotectant-Producing Desiccation-Tolerant Microorganism.</title>
        <authorList>
            <person name="Manzanera M."/>
            <person name="Santa-Cruz-Calvo L."/>
            <person name="Vilchez J.I."/>
            <person name="Garcia-Fontana C."/>
            <person name="Silva-Castro G.A."/>
            <person name="Calvo C."/>
            <person name="Gonzalez-Lopez J."/>
        </authorList>
    </citation>
    <scope>NUCLEOTIDE SEQUENCE [LARGE SCALE GENOMIC DNA]</scope>
    <source>
        <strain evidence="6">4J27</strain>
    </source>
</reference>
<dbReference type="PROSITE" id="PS51841">
    <property type="entry name" value="LTD"/>
    <property type="match status" value="1"/>
</dbReference>
<dbReference type="Pfam" id="PF03372">
    <property type="entry name" value="Exo_endo_phos"/>
    <property type="match status" value="1"/>
</dbReference>
<dbReference type="Pfam" id="PF02872">
    <property type="entry name" value="5_nucleotid_C"/>
    <property type="match status" value="1"/>
</dbReference>
<dbReference type="SUPFAM" id="SSF56300">
    <property type="entry name" value="Metallo-dependent phosphatases"/>
    <property type="match status" value="1"/>
</dbReference>
<feature type="chain" id="PRO_5001529907" evidence="3">
    <location>
        <begin position="19"/>
        <end position="1563"/>
    </location>
</feature>
<dbReference type="CDD" id="cd10283">
    <property type="entry name" value="MnuA_DNase1-like"/>
    <property type="match status" value="1"/>
</dbReference>
<dbReference type="InterPro" id="IPR005135">
    <property type="entry name" value="Endo/exonuclease/phosphatase"/>
</dbReference>
<accession>A0A024H6W4</accession>
<dbReference type="GO" id="GO:0016787">
    <property type="term" value="F:hydrolase activity"/>
    <property type="evidence" value="ECO:0007669"/>
    <property type="project" value="InterPro"/>
</dbReference>
<sequence>MLSAGLAAAPLAALPAVADSTAAEVSAAAGTSPVVINEAYLSGGSSGAAYKNKFVELYNSSDEPVSLAGWSLQYRSATGTAAPAGVAALSGSIPAKGHYLVQGSSNGANGADLPAPDLVAGALNFSGAAGTIVLAKQPTAVVLATGSQVEPSGVADLLGYGASNTFETQAAPAPAGNTDVKSLNRSAGADSNSNAADFSLNAAITPTGAGGTAPDPDPTPDPTPTPSPRSIAEIQGTGTESPLAGTTVTTTGKVTAVFPTGGLNGYYLQTAGTGGDLTATNHTASDGIFVYSPATAASVQAGDYVQVTGTVAEYYGMTQLNVTSGAGLAKLTEPAPEVKATAFTLPATEAFRESLEGMLLAPQGPLTVTDNYSLNQYGEVGLAGGTTPLVQPTAVAPYGSAEYTTAVADNAARAIKLDDGSSTNFLRDAATKALVLPYLTTMDPVRVGSSATFTTNVVLGYANNAWKLQPLTHLTEANKATVQPATFGATRTDAPASVGGALKIASFNVLNYFPTTGDQLTGCTYYEDRDGNPITVRDGCNARGAANAENFKRQQDKIVAAITKAGADVVTLMEIENSAQFGKNRDDALAKLVDALNIATPGIWDYVRTPANAPPLSDEDMIRTAFIYKKAVAEPVGESIIHNDTVAFASARKPLAQVFKPVGGGAGSEFIAIANHFKSKGSAATPDDTDKGQGASNLARTAQAKSLLEFTKSLQQSKGTDKVFLIGDFNSYAKEDPINVFTAEGYVNQDDKARNADGSAKHSYLFGGMVGSLDHILASPAANAVVAGADIWNINSVESVALEYSRYNNNVTNYYAPDQFRASDHDPVIVGLNLQPALATVDLNFLGINDFHGRIDTNTVQFAGTIEKLRAAAAPGATAFLSAGDNIGASLFASAVAKDQPTIDVLNALELQASAVGNHEFDGGWADLRDRVIAGGSNAKFPYLGANVYHKGTTEPVLPEYTILDMNGIKVAVIGTVTQEVPSLVTPAGVADLEFGDPVEAINRAAAKITAGNLADVIIVENHDGAGSGTVEGATLEEEVAAGGPFAKLVTETSPDVDAIFTGHTHKEYAWDAPVPGAAGKTRPIVQTGNYGENVGQIQLTVDTATKEVTAYKAGNVKRTTDPAADLIAAYPRVAAVDAIVKKALADAAVVGNQPVGSVTADITTAFTTDAAGVAKRDDRGSESTLGYLVADSLLASLQPAELGGAEIGVVNPGGLRNELYYAPDGTITYAEANAVLPFVNNLWTTSLTGAQFKTLLEQQWQTNADGTVPSRAYLQLGLSKNVNYTYDAARPAGDRITSVRVNGATLDPVKSYRVGTFSFLATGGDNFRVFTEGANTRDSGLVDRDAWIGYLQKSSPVSPDFARRSVAVANTTAPEVKPGEPITLTVSKLDLASLGSPVNTVLSAVFTDSAGTATQLGSVPVSAGAATVNLSVPAGAATGTGTLVLTAVESGTLVTADVSVAVPPVEPVCTTPVPPRSGTTSSAGSGTASPGCSTSTACAASTGASRKKVPLPAGQGQGGAPSLFGVFVHICRLPVPSALHIWTKTPGFRGAPPSPSTRTSRP</sequence>
<dbReference type="PANTHER" id="PTHR42834">
    <property type="entry name" value="ENDONUCLEASE/EXONUCLEASE/PHOSPHATASE FAMILY PROTEIN (AFU_ORTHOLOGUE AFUA_3G09210)"/>
    <property type="match status" value="1"/>
</dbReference>
<keyword evidence="6" id="KW-1185">Reference proteome</keyword>
<feature type="signal peptide" evidence="3">
    <location>
        <begin position="1"/>
        <end position="18"/>
    </location>
</feature>
<dbReference type="SUPFAM" id="SSF56219">
    <property type="entry name" value="DNase I-like"/>
    <property type="match status" value="1"/>
</dbReference>
<dbReference type="Pfam" id="PF00149">
    <property type="entry name" value="Metallophos"/>
    <property type="match status" value="1"/>
</dbReference>
<evidence type="ECO:0000256" key="2">
    <source>
        <dbReference type="SAM" id="MobiDB-lite"/>
    </source>
</evidence>
<feature type="region of interest" description="Disordered" evidence="2">
    <location>
        <begin position="169"/>
        <end position="247"/>
    </location>
</feature>
<evidence type="ECO:0000259" key="4">
    <source>
        <dbReference type="PROSITE" id="PS51841"/>
    </source>
</evidence>
<dbReference type="SUPFAM" id="SSF74853">
    <property type="entry name" value="Lamin A/C globular tail domain"/>
    <property type="match status" value="1"/>
</dbReference>
<dbReference type="InterPro" id="IPR029052">
    <property type="entry name" value="Metallo-depent_PP-like"/>
</dbReference>
<feature type="compositionally biased region" description="Pro residues" evidence="2">
    <location>
        <begin position="215"/>
        <end position="227"/>
    </location>
</feature>
<dbReference type="STRING" id="861266.ARTSIC4J27_3467"/>
<feature type="region of interest" description="Disordered" evidence="2">
    <location>
        <begin position="1544"/>
        <end position="1563"/>
    </location>
</feature>
<dbReference type="NCBIfam" id="NF033681">
    <property type="entry name" value="ExeM_NucH_DNase"/>
    <property type="match status" value="1"/>
</dbReference>
<dbReference type="Gene3D" id="3.90.780.10">
    <property type="entry name" value="5'-Nucleotidase, C-terminal domain"/>
    <property type="match status" value="1"/>
</dbReference>
<evidence type="ECO:0000313" key="6">
    <source>
        <dbReference type="Proteomes" id="UP000035722"/>
    </source>
</evidence>
<dbReference type="InterPro" id="IPR004843">
    <property type="entry name" value="Calcineurin-like_PHP"/>
</dbReference>
<dbReference type="Proteomes" id="UP000035722">
    <property type="component" value="Unassembled WGS sequence"/>
</dbReference>
<feature type="domain" description="LTD" evidence="4">
    <location>
        <begin position="20"/>
        <end position="162"/>
    </location>
</feature>
<dbReference type="InterPro" id="IPR006179">
    <property type="entry name" value="5_nucleotidase/apyrase"/>
</dbReference>
<dbReference type="InterPro" id="IPR008334">
    <property type="entry name" value="5'-Nucleotdase_C"/>
</dbReference>
<organism evidence="5 6">
    <name type="scientific">Pseudarthrobacter siccitolerans</name>
    <dbReference type="NCBI Taxonomy" id="861266"/>
    <lineage>
        <taxon>Bacteria</taxon>
        <taxon>Bacillati</taxon>
        <taxon>Actinomycetota</taxon>
        <taxon>Actinomycetes</taxon>
        <taxon>Micrococcales</taxon>
        <taxon>Micrococcaceae</taxon>
        <taxon>Pseudarthrobacter</taxon>
    </lineage>
</organism>
<dbReference type="Gene3D" id="3.60.21.10">
    <property type="match status" value="1"/>
</dbReference>
<dbReference type="SUPFAM" id="SSF55816">
    <property type="entry name" value="5'-nucleotidase (syn. UDP-sugar hydrolase), C-terminal domain"/>
    <property type="match status" value="1"/>
</dbReference>
<evidence type="ECO:0000256" key="1">
    <source>
        <dbReference type="ARBA" id="ARBA00022729"/>
    </source>
</evidence>
<evidence type="ECO:0000256" key="3">
    <source>
        <dbReference type="SAM" id="SignalP"/>
    </source>
</evidence>
<dbReference type="Gene3D" id="3.60.10.10">
    <property type="entry name" value="Endonuclease/exonuclease/phosphatase"/>
    <property type="match status" value="1"/>
</dbReference>
<dbReference type="InterPro" id="IPR036691">
    <property type="entry name" value="Endo/exonu/phosph_ase_sf"/>
</dbReference>
<evidence type="ECO:0000313" key="5">
    <source>
        <dbReference type="EMBL" id="CCQ47479.1"/>
    </source>
</evidence>
<gene>
    <name evidence="5" type="primary">ushA2</name>
    <name evidence="5" type="ORF">ARTSIC4J27_3467</name>
</gene>
<proteinExistence type="predicted"/>
<name>A0A024H6W4_9MICC</name>
<dbReference type="PANTHER" id="PTHR42834:SF1">
    <property type="entry name" value="ENDONUCLEASE_EXONUCLEASE_PHOSPHATASE FAMILY PROTEIN (AFU_ORTHOLOGUE AFUA_3G09210)"/>
    <property type="match status" value="1"/>
</dbReference>
<dbReference type="PRINTS" id="PR01607">
    <property type="entry name" value="APYRASEFAMLY"/>
</dbReference>
<dbReference type="Pfam" id="PF00932">
    <property type="entry name" value="LTD"/>
    <property type="match status" value="1"/>
</dbReference>
<feature type="compositionally biased region" description="Low complexity" evidence="2">
    <location>
        <begin position="184"/>
        <end position="207"/>
    </location>
</feature>
<protein>
    <submittedName>
        <fullName evidence="5">Calcineurin-like phosphoesterase family protein</fullName>
    </submittedName>
</protein>
<dbReference type="InterPro" id="IPR001322">
    <property type="entry name" value="Lamin_tail_dom"/>
</dbReference>
<dbReference type="InterPro" id="IPR047971">
    <property type="entry name" value="ExeM-like"/>
</dbReference>
<dbReference type="EMBL" id="CAQI01000051">
    <property type="protein sequence ID" value="CCQ47479.1"/>
    <property type="molecule type" value="Genomic_DNA"/>
</dbReference>
<feature type="region of interest" description="Disordered" evidence="2">
    <location>
        <begin position="1472"/>
        <end position="1498"/>
    </location>
</feature>
<dbReference type="InterPro" id="IPR036907">
    <property type="entry name" value="5'-Nucleotdase_C_sf"/>
</dbReference>
<keyword evidence="1 3" id="KW-0732">Signal</keyword>
<dbReference type="CDD" id="cd04486">
    <property type="entry name" value="YhcR_OBF_like"/>
    <property type="match status" value="1"/>
</dbReference>